<dbReference type="InterPro" id="IPR001444">
    <property type="entry name" value="Flag_bb_rod_N"/>
</dbReference>
<organism evidence="8 9">
    <name type="scientific">Litorisediminicola beolgyonensis</name>
    <dbReference type="NCBI Taxonomy" id="1173614"/>
    <lineage>
        <taxon>Bacteria</taxon>
        <taxon>Pseudomonadati</taxon>
        <taxon>Pseudomonadota</taxon>
        <taxon>Alphaproteobacteria</taxon>
        <taxon>Rhodobacterales</taxon>
        <taxon>Paracoccaceae</taxon>
        <taxon>Litorisediminicola</taxon>
    </lineage>
</organism>
<comment type="function">
    <text evidence="5 6">Structural component of flagellum, the bacterial motility apparatus. Part of the rod structure of flagellar basal body.</text>
</comment>
<accession>A0ABW3ZFP3</accession>
<reference evidence="9" key="1">
    <citation type="journal article" date="2019" name="Int. J. Syst. Evol. Microbiol.">
        <title>The Global Catalogue of Microorganisms (GCM) 10K type strain sequencing project: providing services to taxonomists for standard genome sequencing and annotation.</title>
        <authorList>
            <consortium name="The Broad Institute Genomics Platform"/>
            <consortium name="The Broad Institute Genome Sequencing Center for Infectious Disease"/>
            <person name="Wu L."/>
            <person name="Ma J."/>
        </authorList>
    </citation>
    <scope>NUCLEOTIDE SEQUENCE [LARGE SCALE GENOMIC DNA]</scope>
    <source>
        <strain evidence="9">CCUG 62953</strain>
    </source>
</reference>
<evidence type="ECO:0000256" key="6">
    <source>
        <dbReference type="PIRNR" id="PIRNR002889"/>
    </source>
</evidence>
<keyword evidence="9" id="KW-1185">Reference proteome</keyword>
<dbReference type="RefSeq" id="WP_386802072.1">
    <property type="nucleotide sequence ID" value="NZ_JBHTMU010000008.1"/>
</dbReference>
<dbReference type="PIRSF" id="PIRSF002889">
    <property type="entry name" value="Rod_FlgB"/>
    <property type="match status" value="1"/>
</dbReference>
<dbReference type="Pfam" id="PF00460">
    <property type="entry name" value="Flg_bb_rod"/>
    <property type="match status" value="1"/>
</dbReference>
<feature type="domain" description="Flagellar basal body rod protein N-terminal" evidence="7">
    <location>
        <begin position="3"/>
        <end position="21"/>
    </location>
</feature>
<gene>
    <name evidence="8" type="ORF">ACFQ4E_06220</name>
</gene>
<keyword evidence="8" id="KW-0966">Cell projection</keyword>
<dbReference type="Proteomes" id="UP001597135">
    <property type="component" value="Unassembled WGS sequence"/>
</dbReference>
<name>A0ABW3ZFP3_9RHOB</name>
<evidence type="ECO:0000256" key="4">
    <source>
        <dbReference type="ARBA" id="ARBA00023143"/>
    </source>
</evidence>
<keyword evidence="4 6" id="KW-0975">Bacterial flagellum</keyword>
<comment type="subunit">
    <text evidence="6">The basal body constitutes a major portion of the flagellar organelle and consists of a number of rings mounted on a central rod.</text>
</comment>
<comment type="caution">
    <text evidence="8">The sequence shown here is derived from an EMBL/GenBank/DDBJ whole genome shotgun (WGS) entry which is preliminary data.</text>
</comment>
<proteinExistence type="inferred from homology"/>
<comment type="similarity">
    <text evidence="2 6">Belongs to the flagella basal body rod proteins family.</text>
</comment>
<evidence type="ECO:0000313" key="9">
    <source>
        <dbReference type="Proteomes" id="UP001597135"/>
    </source>
</evidence>
<evidence type="ECO:0000313" key="8">
    <source>
        <dbReference type="EMBL" id="MFD1342006.1"/>
    </source>
</evidence>
<keyword evidence="8" id="KW-0969">Cilium</keyword>
<evidence type="ECO:0000259" key="7">
    <source>
        <dbReference type="Pfam" id="PF00460"/>
    </source>
</evidence>
<dbReference type="EMBL" id="JBHTMU010000008">
    <property type="protein sequence ID" value="MFD1342006.1"/>
    <property type="molecule type" value="Genomic_DNA"/>
</dbReference>
<evidence type="ECO:0000256" key="5">
    <source>
        <dbReference type="ARBA" id="ARBA00024934"/>
    </source>
</evidence>
<sequence length="114" mass="12308">MASRQHVLSENIANADTPGYRARDVAPFEDVMRQGAPTRGMTVTRVGHIDGGHKVGGITTTETADGWEQSIDGNSVVLEEQIVQATETEDAYRLAADLYRKGYQLMNLAATGQG</sequence>
<evidence type="ECO:0000256" key="1">
    <source>
        <dbReference type="ARBA" id="ARBA00004117"/>
    </source>
</evidence>
<evidence type="ECO:0000256" key="2">
    <source>
        <dbReference type="ARBA" id="ARBA00009677"/>
    </source>
</evidence>
<dbReference type="InterPro" id="IPR006300">
    <property type="entry name" value="FlgB"/>
</dbReference>
<comment type="subcellular location">
    <subcellularLocation>
        <location evidence="1 6">Bacterial flagellum basal body</location>
    </subcellularLocation>
</comment>
<protein>
    <recommendedName>
        <fullName evidence="3 6">Flagellar basal body rod protein FlgB</fullName>
    </recommendedName>
</protein>
<keyword evidence="8" id="KW-0282">Flagellum</keyword>
<evidence type="ECO:0000256" key="3">
    <source>
        <dbReference type="ARBA" id="ARBA00014376"/>
    </source>
</evidence>